<keyword evidence="1" id="KW-0472">Membrane</keyword>
<evidence type="ECO:0000313" key="2">
    <source>
        <dbReference type="EMBL" id="JAI01894.1"/>
    </source>
</evidence>
<sequence length="68" mass="8124">MQLMLSDCSFQRRNIVCEVVVLFIVVTDGCALCLKCVRRVLIRAFIFECYCYSYKCYYKLLLYNRDQS</sequence>
<reference evidence="2" key="1">
    <citation type="submission" date="2014-11" db="EMBL/GenBank/DDBJ databases">
        <authorList>
            <person name="Amaro Gonzalez C."/>
        </authorList>
    </citation>
    <scope>NUCLEOTIDE SEQUENCE</scope>
</reference>
<keyword evidence="1" id="KW-1133">Transmembrane helix</keyword>
<keyword evidence="1" id="KW-0812">Transmembrane</keyword>
<evidence type="ECO:0000256" key="1">
    <source>
        <dbReference type="SAM" id="Phobius"/>
    </source>
</evidence>
<dbReference type="AlphaFoldDB" id="A0A0E9XJN5"/>
<proteinExistence type="predicted"/>
<accession>A0A0E9XJN5</accession>
<name>A0A0E9XJN5_ANGAN</name>
<protein>
    <submittedName>
        <fullName evidence="2">Uncharacterized protein</fullName>
    </submittedName>
</protein>
<reference evidence="2" key="2">
    <citation type="journal article" date="2015" name="Fish Shellfish Immunol.">
        <title>Early steps in the European eel (Anguilla anguilla)-Vibrio vulnificus interaction in the gills: Role of the RtxA13 toxin.</title>
        <authorList>
            <person name="Callol A."/>
            <person name="Pajuelo D."/>
            <person name="Ebbesson L."/>
            <person name="Teles M."/>
            <person name="MacKenzie S."/>
            <person name="Amaro C."/>
        </authorList>
    </citation>
    <scope>NUCLEOTIDE SEQUENCE</scope>
</reference>
<feature type="transmembrane region" description="Helical" evidence="1">
    <location>
        <begin position="20"/>
        <end position="37"/>
    </location>
</feature>
<dbReference type="EMBL" id="GBXM01006684">
    <property type="protein sequence ID" value="JAI01894.1"/>
    <property type="molecule type" value="Transcribed_RNA"/>
</dbReference>
<organism evidence="2">
    <name type="scientific">Anguilla anguilla</name>
    <name type="common">European freshwater eel</name>
    <name type="synonym">Muraena anguilla</name>
    <dbReference type="NCBI Taxonomy" id="7936"/>
    <lineage>
        <taxon>Eukaryota</taxon>
        <taxon>Metazoa</taxon>
        <taxon>Chordata</taxon>
        <taxon>Craniata</taxon>
        <taxon>Vertebrata</taxon>
        <taxon>Euteleostomi</taxon>
        <taxon>Actinopterygii</taxon>
        <taxon>Neopterygii</taxon>
        <taxon>Teleostei</taxon>
        <taxon>Anguilliformes</taxon>
        <taxon>Anguillidae</taxon>
        <taxon>Anguilla</taxon>
    </lineage>
</organism>